<comment type="caution">
    <text evidence="2">The sequence shown here is derived from an EMBL/GenBank/DDBJ whole genome shotgun (WGS) entry which is preliminary data.</text>
</comment>
<reference evidence="2 3" key="1">
    <citation type="submission" date="2018-04" db="EMBL/GenBank/DDBJ databases">
        <title>Sphingobacterium sp. M46 Genome.</title>
        <authorList>
            <person name="Cheng J."/>
            <person name="Li Y."/>
        </authorList>
    </citation>
    <scope>NUCLEOTIDE SEQUENCE [LARGE SCALE GENOMIC DNA]</scope>
    <source>
        <strain evidence="2 3">M46</strain>
    </source>
</reference>
<protein>
    <recommendedName>
        <fullName evidence="4">Bacterial Pleckstrin homology domain-containing protein</fullName>
    </recommendedName>
</protein>
<evidence type="ECO:0000313" key="3">
    <source>
        <dbReference type="Proteomes" id="UP000250831"/>
    </source>
</evidence>
<evidence type="ECO:0008006" key="4">
    <source>
        <dbReference type="Google" id="ProtNLM"/>
    </source>
</evidence>
<dbReference type="OrthoDB" id="706367at2"/>
<gene>
    <name evidence="2" type="ORF">DCO56_22360</name>
</gene>
<name>A0A363NNY1_9SPHI</name>
<organism evidence="2 3">
    <name type="scientific">Sphingobacterium athyrii</name>
    <dbReference type="NCBI Taxonomy" id="2152717"/>
    <lineage>
        <taxon>Bacteria</taxon>
        <taxon>Pseudomonadati</taxon>
        <taxon>Bacteroidota</taxon>
        <taxon>Sphingobacteriia</taxon>
        <taxon>Sphingobacteriales</taxon>
        <taxon>Sphingobacteriaceae</taxon>
        <taxon>Sphingobacterium</taxon>
    </lineage>
</organism>
<accession>A0A363NNY1</accession>
<keyword evidence="1" id="KW-0812">Transmembrane</keyword>
<keyword evidence="3" id="KW-1185">Reference proteome</keyword>
<dbReference type="Proteomes" id="UP000250831">
    <property type="component" value="Unassembled WGS sequence"/>
</dbReference>
<evidence type="ECO:0000256" key="1">
    <source>
        <dbReference type="SAM" id="Phobius"/>
    </source>
</evidence>
<evidence type="ECO:0000313" key="2">
    <source>
        <dbReference type="EMBL" id="PUV22473.1"/>
    </source>
</evidence>
<proteinExistence type="predicted"/>
<keyword evidence="1" id="KW-1133">Transmembrane helix</keyword>
<dbReference type="EMBL" id="QCXX01000007">
    <property type="protein sequence ID" value="PUV22473.1"/>
    <property type="molecule type" value="Genomic_DNA"/>
</dbReference>
<keyword evidence="1" id="KW-0472">Membrane</keyword>
<dbReference type="AlphaFoldDB" id="A0A363NNY1"/>
<feature type="transmembrane region" description="Helical" evidence="1">
    <location>
        <begin position="46"/>
        <end position="70"/>
    </location>
</feature>
<sequence>MKKEMKEGVFYSENQYLGRDRVWISVRLVLVLFCFTAFYLNLDHLISSQLFFIVGVGIIITSIVMMYMVLFRIEVFQDHILISGLWSTRVVKIDLASISKVEKGPYSTFFFNNPVYNLHSKGKIKFFAGGKNAVFLTDKDGLTYVLGTQRQEELYRTIMETKGKLAKS</sequence>
<feature type="transmembrane region" description="Helical" evidence="1">
    <location>
        <begin position="21"/>
        <end position="40"/>
    </location>
</feature>